<dbReference type="VEuPathDB" id="FungiDB:TEQG_05672"/>
<dbReference type="Gene3D" id="3.10.50.40">
    <property type="match status" value="1"/>
</dbReference>
<evidence type="ECO:0000259" key="2">
    <source>
        <dbReference type="PROSITE" id="PS50059"/>
    </source>
</evidence>
<dbReference type="Proteomes" id="UP000009169">
    <property type="component" value="Unassembled WGS sequence"/>
</dbReference>
<dbReference type="AlphaFoldDB" id="F2PXR0"/>
<reference evidence="4" key="1">
    <citation type="journal article" date="2012" name="MBio">
        <title>Comparative genome analysis of Trichophyton rubrum and related dermatophytes reveals candidate genes involved in infection.</title>
        <authorList>
            <person name="Martinez D.A."/>
            <person name="Oliver B.G."/>
            <person name="Graeser Y."/>
            <person name="Goldberg J.M."/>
            <person name="Li W."/>
            <person name="Martinez-Rossi N.M."/>
            <person name="Monod M."/>
            <person name="Shelest E."/>
            <person name="Barton R.C."/>
            <person name="Birch E."/>
            <person name="Brakhage A.A."/>
            <person name="Chen Z."/>
            <person name="Gurr S.J."/>
            <person name="Heiman D."/>
            <person name="Heitman J."/>
            <person name="Kosti I."/>
            <person name="Rossi A."/>
            <person name="Saif S."/>
            <person name="Samalova M."/>
            <person name="Saunders C.W."/>
            <person name="Shea T."/>
            <person name="Summerbell R.C."/>
            <person name="Xu J."/>
            <person name="Young S."/>
            <person name="Zeng Q."/>
            <person name="Birren B.W."/>
            <person name="Cuomo C.A."/>
            <person name="White T.C."/>
        </authorList>
    </citation>
    <scope>NUCLEOTIDE SEQUENCE [LARGE SCALE GENOMIC DNA]</scope>
    <source>
        <strain evidence="4">ATCC MYA-4606 / CBS 127.97</strain>
    </source>
</reference>
<dbReference type="SUPFAM" id="SSF54534">
    <property type="entry name" value="FKBP-like"/>
    <property type="match status" value="1"/>
</dbReference>
<dbReference type="OrthoDB" id="1902587at2759"/>
<comment type="catalytic activity">
    <reaction evidence="1">
        <text>[protein]-peptidylproline (omega=180) = [protein]-peptidylproline (omega=0)</text>
        <dbReference type="Rhea" id="RHEA:16237"/>
        <dbReference type="Rhea" id="RHEA-COMP:10747"/>
        <dbReference type="Rhea" id="RHEA-COMP:10748"/>
        <dbReference type="ChEBI" id="CHEBI:83833"/>
        <dbReference type="ChEBI" id="CHEBI:83834"/>
        <dbReference type="EC" id="5.2.1.8"/>
    </reaction>
</comment>
<evidence type="ECO:0000313" key="4">
    <source>
        <dbReference type="Proteomes" id="UP000009169"/>
    </source>
</evidence>
<protein>
    <recommendedName>
        <fullName evidence="1">peptidylprolyl isomerase</fullName>
        <ecNumber evidence="1">5.2.1.8</ecNumber>
    </recommendedName>
</protein>
<proteinExistence type="predicted"/>
<organism evidence="3 4">
    <name type="scientific">Trichophyton equinum (strain ATCC MYA-4606 / CBS 127.97)</name>
    <name type="common">Horse ringworm fungus</name>
    <dbReference type="NCBI Taxonomy" id="559882"/>
    <lineage>
        <taxon>Eukaryota</taxon>
        <taxon>Fungi</taxon>
        <taxon>Dikarya</taxon>
        <taxon>Ascomycota</taxon>
        <taxon>Pezizomycotina</taxon>
        <taxon>Eurotiomycetes</taxon>
        <taxon>Eurotiomycetidae</taxon>
        <taxon>Onygenales</taxon>
        <taxon>Arthrodermataceae</taxon>
        <taxon>Trichophyton</taxon>
    </lineage>
</organism>
<keyword evidence="1" id="KW-0413">Isomerase</keyword>
<dbReference type="PROSITE" id="PS50059">
    <property type="entry name" value="FKBP_PPIASE"/>
    <property type="match status" value="1"/>
</dbReference>
<gene>
    <name evidence="3" type="ORF">TEQG_05672</name>
</gene>
<accession>F2PXR0</accession>
<name>F2PXR0_TRIEC</name>
<dbReference type="GO" id="GO:0003755">
    <property type="term" value="F:peptidyl-prolyl cis-trans isomerase activity"/>
    <property type="evidence" value="ECO:0007669"/>
    <property type="project" value="UniProtKB-KW"/>
</dbReference>
<feature type="domain" description="PPIase FKBP-type" evidence="2">
    <location>
        <begin position="19"/>
        <end position="99"/>
    </location>
</feature>
<dbReference type="InterPro" id="IPR046357">
    <property type="entry name" value="PPIase_dom_sf"/>
</dbReference>
<dbReference type="HOGENOM" id="CLU_013615_12_1_1"/>
<keyword evidence="4" id="KW-1185">Reference proteome</keyword>
<sequence>MGVKKYAFERGSGDFPTKDDLVKVKFSCFLYDDTNQKDCYKGDRVVMPTELEFCIEDGQTTKGLNEGVSRMKLGESCALIVPRGLPEVIPPNSDLVYVY</sequence>
<evidence type="ECO:0000313" key="3">
    <source>
        <dbReference type="EMBL" id="EGE06678.1"/>
    </source>
</evidence>
<evidence type="ECO:0000256" key="1">
    <source>
        <dbReference type="PROSITE-ProRule" id="PRU00277"/>
    </source>
</evidence>
<dbReference type="InterPro" id="IPR001179">
    <property type="entry name" value="PPIase_FKBP_dom"/>
</dbReference>
<dbReference type="EC" id="5.2.1.8" evidence="1"/>
<dbReference type="EMBL" id="DS995750">
    <property type="protein sequence ID" value="EGE06678.1"/>
    <property type="molecule type" value="Genomic_DNA"/>
</dbReference>
<dbReference type="Pfam" id="PF00254">
    <property type="entry name" value="FKBP_C"/>
    <property type="match status" value="1"/>
</dbReference>
<keyword evidence="1" id="KW-0697">Rotamase</keyword>